<evidence type="ECO:0008006" key="5">
    <source>
        <dbReference type="Google" id="ProtNLM"/>
    </source>
</evidence>
<dbReference type="OrthoDB" id="9801061at2"/>
<accession>A0A162F9E1</accession>
<evidence type="ECO:0000313" key="4">
    <source>
        <dbReference type="Proteomes" id="UP000075806"/>
    </source>
</evidence>
<evidence type="ECO:0000313" key="3">
    <source>
        <dbReference type="EMBL" id="KYG35088.1"/>
    </source>
</evidence>
<dbReference type="Gene3D" id="3.90.1150.140">
    <property type="match status" value="1"/>
</dbReference>
<evidence type="ECO:0000259" key="1">
    <source>
        <dbReference type="Pfam" id="PF07075"/>
    </source>
</evidence>
<dbReference type="PANTHER" id="PTHR42915">
    <property type="entry name" value="HYPOTHETICAL 460 KDA PROTEIN IN FEUA-SIGW INTERGENIC REGION [PRECURSOR]"/>
    <property type="match status" value="1"/>
</dbReference>
<dbReference type="RefSeq" id="WP_061947311.1">
    <property type="nucleotide sequence ID" value="NZ_LTAO01000001.1"/>
</dbReference>
<dbReference type="PIRSF" id="PIRSF016719">
    <property type="entry name" value="UCP016719"/>
    <property type="match status" value="1"/>
</dbReference>
<dbReference type="Pfam" id="PF07075">
    <property type="entry name" value="NamZ_N"/>
    <property type="match status" value="1"/>
</dbReference>
<dbReference type="InterPro" id="IPR048503">
    <property type="entry name" value="NamZ_C"/>
</dbReference>
<evidence type="ECO:0000259" key="2">
    <source>
        <dbReference type="Pfam" id="PF20732"/>
    </source>
</evidence>
<dbReference type="Gene3D" id="3.40.50.12170">
    <property type="entry name" value="Uncharacterised protein PF07075, DUF1343"/>
    <property type="match status" value="1"/>
</dbReference>
<dbReference type="InterPro" id="IPR048502">
    <property type="entry name" value="NamZ_N"/>
</dbReference>
<name>A0A162F9E1_9BACI</name>
<proteinExistence type="predicted"/>
<comment type="caution">
    <text evidence="3">The sequence shown here is derived from an EMBL/GenBank/DDBJ whole genome shotgun (WGS) entry which is preliminary data.</text>
</comment>
<keyword evidence="4" id="KW-1185">Reference proteome</keyword>
<dbReference type="Proteomes" id="UP000075806">
    <property type="component" value="Unassembled WGS sequence"/>
</dbReference>
<feature type="domain" description="Peptidoglycan beta-N-acetylmuramidase NamZ N-terminal" evidence="1">
    <location>
        <begin position="21"/>
        <end position="222"/>
    </location>
</feature>
<organism evidence="3 4">
    <name type="scientific">Alkalihalobacillus trypoxylicola</name>
    <dbReference type="NCBI Taxonomy" id="519424"/>
    <lineage>
        <taxon>Bacteria</taxon>
        <taxon>Bacillati</taxon>
        <taxon>Bacillota</taxon>
        <taxon>Bacilli</taxon>
        <taxon>Bacillales</taxon>
        <taxon>Bacillaceae</taxon>
        <taxon>Alkalihalobacillus</taxon>
    </lineage>
</organism>
<dbReference type="InterPro" id="IPR008302">
    <property type="entry name" value="NamZ"/>
</dbReference>
<dbReference type="STRING" id="519424.AZF04_01775"/>
<reference evidence="3" key="1">
    <citation type="submission" date="2016-02" db="EMBL/GenBank/DDBJ databases">
        <title>Genome sequence of Bacillus trypoxylicola KCTC 13244(T).</title>
        <authorList>
            <person name="Jeong H."/>
            <person name="Park S.-H."/>
            <person name="Choi S.-K."/>
        </authorList>
    </citation>
    <scope>NUCLEOTIDE SEQUENCE [LARGE SCALE GENOMIC DNA]</scope>
    <source>
        <strain evidence="3">KCTC 13244</strain>
    </source>
</reference>
<sequence>MKLGLERFLASEYEPFQNKRVGLVTNLTGVNQDLVPTIDLFAKHSGINLAALYAPEHGIRGDVKEGEKVDSSQDPQTGLPVYSLYGKSKKPSVEMLSDVDVIVFDLQDLGSRYYTFIYTMAYMMEACQQYKKHFIVLDRPNPIGGEKVEGNLVEEDVRSFVGLLPIPNRHGLTVGELAILFKHEYGYDCELTVIEMENWKRSCYFDETELFWVPPSPNAPTLDMAILYPGTCLLEGTNVSEGRGTTKPFEYVGAPFIDGYQLAKEFNSLGLAGVIARPTSFVPTYQKFEGQVCSGIQLHVTSREDFHSFEAGVRLLEIINKLYPNDFQFVQHPNGRYMFDLLVGTKSMQAQILSGETDTFLAQCQEQSVLFKEQTAKYRLYR</sequence>
<dbReference type="Pfam" id="PF20732">
    <property type="entry name" value="NamZ_C"/>
    <property type="match status" value="1"/>
</dbReference>
<dbReference type="GO" id="GO:0033922">
    <property type="term" value="F:peptidoglycan beta-N-acetylmuramidase activity"/>
    <property type="evidence" value="ECO:0007669"/>
    <property type="project" value="InterPro"/>
</dbReference>
<dbReference type="AlphaFoldDB" id="A0A162F9E1"/>
<dbReference type="PANTHER" id="PTHR42915:SF1">
    <property type="entry name" value="PEPTIDOGLYCAN BETA-N-ACETYLMURAMIDASE NAMZ"/>
    <property type="match status" value="1"/>
</dbReference>
<gene>
    <name evidence="3" type="ORF">AZF04_01775</name>
</gene>
<feature type="domain" description="Peptidoglycan beta-N-acetylmuramidase NamZ C-terminal" evidence="2">
    <location>
        <begin position="226"/>
        <end position="381"/>
    </location>
</feature>
<protein>
    <recommendedName>
        <fullName evidence="5">DUF1343 domain-containing protein</fullName>
    </recommendedName>
</protein>
<dbReference type="EMBL" id="LTAO01000001">
    <property type="protein sequence ID" value="KYG35088.1"/>
    <property type="molecule type" value="Genomic_DNA"/>
</dbReference>